<proteinExistence type="inferred from homology"/>
<evidence type="ECO:0000256" key="1">
    <source>
        <dbReference type="ARBA" id="ARBA00007847"/>
    </source>
</evidence>
<protein>
    <submittedName>
        <fullName evidence="3">Aspartate/glutamate racemase family protein</fullName>
    </submittedName>
</protein>
<dbReference type="Gene3D" id="3.40.50.1860">
    <property type="match status" value="2"/>
</dbReference>
<reference evidence="3" key="1">
    <citation type="submission" date="2020-03" db="EMBL/GenBank/DDBJ databases">
        <title>Draft sequencing of Calidifontibacter sp. DB0510.</title>
        <authorList>
            <person name="Kim D.-U."/>
        </authorList>
    </citation>
    <scope>NUCLEOTIDE SEQUENCE</scope>
    <source>
        <strain evidence="3">DB0510</strain>
    </source>
</reference>
<dbReference type="InterPro" id="IPR001920">
    <property type="entry name" value="Asp/Glu_race"/>
</dbReference>
<gene>
    <name evidence="3" type="ORF">G9U51_13090</name>
</gene>
<dbReference type="InterPro" id="IPR004380">
    <property type="entry name" value="Asp_race"/>
</dbReference>
<dbReference type="Proteomes" id="UP000744769">
    <property type="component" value="Unassembled WGS sequence"/>
</dbReference>
<dbReference type="PANTHER" id="PTHR21198:SF7">
    <property type="entry name" value="ASPARTATE-GLUTAMATE RACEMASE FAMILY"/>
    <property type="match status" value="1"/>
</dbReference>
<evidence type="ECO:0000313" key="4">
    <source>
        <dbReference type="Proteomes" id="UP000744769"/>
    </source>
</evidence>
<sequence>MRRIGIIGGMSWESTAHYYRLLNEGVRDRLGGLHSARLLVANVDFAPIEAMQAAGDWAAAGRALADEARALQAGGADLLLIATNTMHKVYDAVADAVDVPVLHLGDVTAAAIRGAGLERIGLLATAYTMEQDFYRDRLSQHGVISLVPAPKDRDEVQRIIYAELCVGRFEPASHRELVRVAETLVAQGAQGIVLGCTELELSVRPGDLEVPVFATTALHCAAALEVALASDDKPQAE</sequence>
<dbReference type="SUPFAM" id="SSF53681">
    <property type="entry name" value="Aspartate/glutamate racemase"/>
    <property type="match status" value="2"/>
</dbReference>
<keyword evidence="2" id="KW-0413">Isomerase</keyword>
<comment type="similarity">
    <text evidence="1">Belongs to the aspartate/glutamate racemases family.</text>
</comment>
<dbReference type="InterPro" id="IPR015942">
    <property type="entry name" value="Asp/Glu/hydantoin_racemase"/>
</dbReference>
<keyword evidence="4" id="KW-1185">Reference proteome</keyword>
<evidence type="ECO:0000313" key="3">
    <source>
        <dbReference type="EMBL" id="NHN56715.1"/>
    </source>
</evidence>
<evidence type="ECO:0000256" key="2">
    <source>
        <dbReference type="ARBA" id="ARBA00023235"/>
    </source>
</evidence>
<organism evidence="3 4">
    <name type="scientific">Metallococcus carri</name>
    <dbReference type="NCBI Taxonomy" id="1656884"/>
    <lineage>
        <taxon>Bacteria</taxon>
        <taxon>Bacillati</taxon>
        <taxon>Actinomycetota</taxon>
        <taxon>Actinomycetes</taxon>
        <taxon>Micrococcales</taxon>
        <taxon>Dermacoccaceae</taxon>
        <taxon>Metallococcus</taxon>
    </lineage>
</organism>
<dbReference type="Pfam" id="PF01177">
    <property type="entry name" value="Asp_Glu_race"/>
    <property type="match status" value="1"/>
</dbReference>
<accession>A0A967EAY0</accession>
<dbReference type="AlphaFoldDB" id="A0A967EAY0"/>
<name>A0A967EAY0_9MICO</name>
<dbReference type="PANTHER" id="PTHR21198">
    <property type="entry name" value="GLUTAMATE RACEMASE"/>
    <property type="match status" value="1"/>
</dbReference>
<dbReference type="GO" id="GO:0047661">
    <property type="term" value="F:amino-acid racemase activity"/>
    <property type="evidence" value="ECO:0007669"/>
    <property type="project" value="InterPro"/>
</dbReference>
<dbReference type="EMBL" id="JAAOIV010000010">
    <property type="protein sequence ID" value="NHN56715.1"/>
    <property type="molecule type" value="Genomic_DNA"/>
</dbReference>
<comment type="caution">
    <text evidence="3">The sequence shown here is derived from an EMBL/GenBank/DDBJ whole genome shotgun (WGS) entry which is preliminary data.</text>
</comment>
<dbReference type="NCBIfam" id="TIGR00035">
    <property type="entry name" value="asp_race"/>
    <property type="match status" value="1"/>
</dbReference>